<reference evidence="3 4" key="1">
    <citation type="submission" date="2023-02" db="EMBL/GenBank/DDBJ databases">
        <title>LHISI_Scaffold_Assembly.</title>
        <authorList>
            <person name="Stuart O.P."/>
            <person name="Cleave R."/>
            <person name="Magrath M.J.L."/>
            <person name="Mikheyev A.S."/>
        </authorList>
    </citation>
    <scope>NUCLEOTIDE SEQUENCE [LARGE SCALE GENOMIC DNA]</scope>
    <source>
        <strain evidence="3">Daus_M_001</strain>
        <tissue evidence="3">Leg muscle</tissue>
    </source>
</reference>
<accession>A0ABQ9H6E6</accession>
<evidence type="ECO:0000313" key="4">
    <source>
        <dbReference type="Proteomes" id="UP001159363"/>
    </source>
</evidence>
<evidence type="ECO:0000259" key="2">
    <source>
        <dbReference type="Pfam" id="PF03184"/>
    </source>
</evidence>
<proteinExistence type="predicted"/>
<feature type="domain" description="DDE-1" evidence="2">
    <location>
        <begin position="58"/>
        <end position="99"/>
    </location>
</feature>
<evidence type="ECO:0000256" key="1">
    <source>
        <dbReference type="SAM" id="MobiDB-lite"/>
    </source>
</evidence>
<protein>
    <recommendedName>
        <fullName evidence="2">DDE-1 domain-containing protein</fullName>
    </recommendedName>
</protein>
<gene>
    <name evidence="3" type="ORF">PR048_020487</name>
</gene>
<sequence length="241" mass="26970">MLDRKLGDTFKRGNRSKKRLTVLLCTNMDGSDKVMPFVVRKLAKPRSFKGNIWLKAFDARVSTRNTELAFLPPNTNSVLQPMDQGIIQLVKNKFCDMLNAEKVTSEFGDEAISPQPGMSAEPQPDTSYDGLPSPALPISKEVWDIIAPGVAYKDYLAVDDMPASGALDVQDLIKDAVPKPTREVMLEATEMLTNGMLRSDADSEVWTSLAHLKKWVITSYSKKKQASITQYFRIYPKGRRP</sequence>
<dbReference type="Pfam" id="PF03184">
    <property type="entry name" value="DDE_1"/>
    <property type="match status" value="2"/>
</dbReference>
<evidence type="ECO:0000313" key="3">
    <source>
        <dbReference type="EMBL" id="KAJ8879870.1"/>
    </source>
</evidence>
<dbReference type="EMBL" id="JARBHB010000007">
    <property type="protein sequence ID" value="KAJ8879870.1"/>
    <property type="molecule type" value="Genomic_DNA"/>
</dbReference>
<dbReference type="InterPro" id="IPR050863">
    <property type="entry name" value="CenT-Element_Derived"/>
</dbReference>
<keyword evidence="4" id="KW-1185">Reference proteome</keyword>
<dbReference type="InterPro" id="IPR004875">
    <property type="entry name" value="DDE_SF_endonuclease_dom"/>
</dbReference>
<feature type="region of interest" description="Disordered" evidence="1">
    <location>
        <begin position="109"/>
        <end position="131"/>
    </location>
</feature>
<organism evidence="3 4">
    <name type="scientific">Dryococelus australis</name>
    <dbReference type="NCBI Taxonomy" id="614101"/>
    <lineage>
        <taxon>Eukaryota</taxon>
        <taxon>Metazoa</taxon>
        <taxon>Ecdysozoa</taxon>
        <taxon>Arthropoda</taxon>
        <taxon>Hexapoda</taxon>
        <taxon>Insecta</taxon>
        <taxon>Pterygota</taxon>
        <taxon>Neoptera</taxon>
        <taxon>Polyneoptera</taxon>
        <taxon>Phasmatodea</taxon>
        <taxon>Verophasmatodea</taxon>
        <taxon>Anareolatae</taxon>
        <taxon>Phasmatidae</taxon>
        <taxon>Eurycanthinae</taxon>
        <taxon>Dryococelus</taxon>
    </lineage>
</organism>
<dbReference type="Proteomes" id="UP001159363">
    <property type="component" value="Chromosome 6"/>
</dbReference>
<dbReference type="PANTHER" id="PTHR19303:SF73">
    <property type="entry name" value="PROTEIN PDC2"/>
    <property type="match status" value="1"/>
</dbReference>
<feature type="domain" description="DDE-1" evidence="2">
    <location>
        <begin position="17"/>
        <end position="52"/>
    </location>
</feature>
<name>A0ABQ9H6E6_9NEOP</name>
<comment type="caution">
    <text evidence="3">The sequence shown here is derived from an EMBL/GenBank/DDBJ whole genome shotgun (WGS) entry which is preliminary data.</text>
</comment>
<dbReference type="PANTHER" id="PTHR19303">
    <property type="entry name" value="TRANSPOSON"/>
    <property type="match status" value="1"/>
</dbReference>